<accession>A0ABY5ZJP5</accession>
<keyword evidence="2" id="KW-1185">Reference proteome</keyword>
<reference evidence="1" key="1">
    <citation type="journal article" date="2022" name="Environ. Microbiol.">
        <title>Geoalkalibacter halelectricus SAP #1 sp. nov. possessing extracellular electron transfer and mineral#reducing capabilities from a haloalkaline environment.</title>
        <authorList>
            <person name="Yadav S."/>
            <person name="Singh R."/>
            <person name="Sundharam S.S."/>
            <person name="Chaudhary S."/>
            <person name="Krishnamurthi S."/>
            <person name="Patil S.A."/>
        </authorList>
    </citation>
    <scope>NUCLEOTIDE SEQUENCE</scope>
    <source>
        <strain evidence="1">SAP-1</strain>
    </source>
</reference>
<evidence type="ECO:0000313" key="2">
    <source>
        <dbReference type="Proteomes" id="UP001060414"/>
    </source>
</evidence>
<evidence type="ECO:0008006" key="3">
    <source>
        <dbReference type="Google" id="ProtNLM"/>
    </source>
</evidence>
<dbReference type="Proteomes" id="UP001060414">
    <property type="component" value="Chromosome"/>
</dbReference>
<dbReference type="InterPro" id="IPR027396">
    <property type="entry name" value="DsrEFH-like"/>
</dbReference>
<gene>
    <name evidence="1" type="ORF">L9S41_14260</name>
</gene>
<organism evidence="1 2">
    <name type="scientific">Geoalkalibacter halelectricus</name>
    <dbReference type="NCBI Taxonomy" id="2847045"/>
    <lineage>
        <taxon>Bacteria</taxon>
        <taxon>Pseudomonadati</taxon>
        <taxon>Thermodesulfobacteriota</taxon>
        <taxon>Desulfuromonadia</taxon>
        <taxon>Desulfuromonadales</taxon>
        <taxon>Geoalkalibacteraceae</taxon>
        <taxon>Geoalkalibacter</taxon>
    </lineage>
</organism>
<sequence>MRFKLLIPLACFILLLPAFVLGAQLCEEPLDAVFDLTPAAAATPDDREALRDVEVGRIFWDVTLADPVALAGRLGVIRQTYEDMVRQNVKPEMIFAFRGGAVRLLATDLAAAGVEQREEAAVVQKRLSALLELPGVRMESCYIAMRRVPLEPQQLLSGIHSVGNTFLSAMGYGQRGFVSIAIN</sequence>
<evidence type="ECO:0000313" key="1">
    <source>
        <dbReference type="EMBL" id="UWZ78833.1"/>
    </source>
</evidence>
<dbReference type="Gene3D" id="3.40.1260.10">
    <property type="entry name" value="DsrEFH-like"/>
    <property type="match status" value="1"/>
</dbReference>
<proteinExistence type="predicted"/>
<dbReference type="EMBL" id="CP092109">
    <property type="protein sequence ID" value="UWZ78833.1"/>
    <property type="molecule type" value="Genomic_DNA"/>
</dbReference>
<name>A0ABY5ZJP5_9BACT</name>
<protein>
    <recommendedName>
        <fullName evidence="3">Intracellular sulfur oxidation protein, DsrE/DsrF family</fullName>
    </recommendedName>
</protein>
<dbReference type="RefSeq" id="WP_260747193.1">
    <property type="nucleotide sequence ID" value="NZ_CP092109.1"/>
</dbReference>